<dbReference type="InterPro" id="IPR027417">
    <property type="entry name" value="P-loop_NTPase"/>
</dbReference>
<reference evidence="2" key="1">
    <citation type="journal article" date="2015" name="Nature">
        <title>Complex archaea that bridge the gap between prokaryotes and eukaryotes.</title>
        <authorList>
            <person name="Spang A."/>
            <person name="Saw J.H."/>
            <person name="Jorgensen S.L."/>
            <person name="Zaremba-Niedzwiedzka K."/>
            <person name="Martijn J."/>
            <person name="Lind A.E."/>
            <person name="van Eijk R."/>
            <person name="Schleper C."/>
            <person name="Guy L."/>
            <person name="Ettema T.J."/>
        </authorList>
    </citation>
    <scope>NUCLEOTIDE SEQUENCE</scope>
</reference>
<evidence type="ECO:0000313" key="2">
    <source>
        <dbReference type="EMBL" id="KKM61085.1"/>
    </source>
</evidence>
<accession>A0A0F9LAF8</accession>
<dbReference type="AlphaFoldDB" id="A0A0F9LAF8"/>
<organism evidence="2">
    <name type="scientific">marine sediment metagenome</name>
    <dbReference type="NCBI Taxonomy" id="412755"/>
    <lineage>
        <taxon>unclassified sequences</taxon>
        <taxon>metagenomes</taxon>
        <taxon>ecological metagenomes</taxon>
    </lineage>
</organism>
<dbReference type="EMBL" id="LAZR01011555">
    <property type="protein sequence ID" value="KKM61085.1"/>
    <property type="molecule type" value="Genomic_DNA"/>
</dbReference>
<feature type="region of interest" description="Disordered" evidence="1">
    <location>
        <begin position="372"/>
        <end position="406"/>
    </location>
</feature>
<dbReference type="Gene3D" id="3.40.50.300">
    <property type="entry name" value="P-loop containing nucleotide triphosphate hydrolases"/>
    <property type="match status" value="1"/>
</dbReference>
<evidence type="ECO:0008006" key="3">
    <source>
        <dbReference type="Google" id="ProtNLM"/>
    </source>
</evidence>
<evidence type="ECO:0000256" key="1">
    <source>
        <dbReference type="SAM" id="MobiDB-lite"/>
    </source>
</evidence>
<comment type="caution">
    <text evidence="2">The sequence shown here is derived from an EMBL/GenBank/DDBJ whole genome shotgun (WGS) entry which is preliminary data.</text>
</comment>
<gene>
    <name evidence="2" type="ORF">LCGC14_1535290</name>
</gene>
<feature type="non-terminal residue" evidence="2">
    <location>
        <position position="1"/>
    </location>
</feature>
<protein>
    <recommendedName>
        <fullName evidence="3">Helicase HerA central domain-containing protein</fullName>
    </recommendedName>
</protein>
<dbReference type="InterPro" id="IPR008571">
    <property type="entry name" value="HerA-like"/>
</dbReference>
<dbReference type="PANTHER" id="PTHR42957">
    <property type="entry name" value="HELICASE MJ1565-RELATED"/>
    <property type="match status" value="1"/>
</dbReference>
<sequence length="559" mass="61797">LVLPLDVATQKLAFIGRSGSGKTYGASKLVELMLLAGIQVVVLDGVGVWYGLRLGAGHGKTGFDIPIFGGLHGDVPLEPTGGELIADLLVDRGISAVLDVSMMRKGPRKQFVTLFAEQFFQRKKGRRSPVHVVIEESQMFVPQRPQQTSRSGGISDGRMKGAFEDLTKIGRNFGIGHTLITQRPQAVDKDVLNQIEVLFAFQTNGVHEKRAIRDWVTDKGLEVNLVEELPGLDIGQPWVWSPQWLRITKRVRINRKVTADTSSTPEHFDEVTEPVPLASADMEQLQQDMAATIERAKAEDPKVLRVEVAKLKRELQQKEQQQPEPVVTQVEVPVLAEGQAGLLGGMVDRLHSYLNELKVEVGGLKEALEKVRNGQAARQRPVPRKPVATRPPARRSAPVRDQVADFSGDLPKGERTILIAAAQHGEGVARNQLTVLTGYKRSTRDAYVQRLREKDFVFVNPMGIVEATLSGISALGDDYEPLPTGLHLREYWLGRLPEGERRILEIVIASWPGSAERSDIEEQTGYARSSRDAYIQRLKARRLVAITGPGEVCASENLF</sequence>
<dbReference type="PANTHER" id="PTHR42957:SF1">
    <property type="entry name" value="HELICASE MJ1565-RELATED"/>
    <property type="match status" value="1"/>
</dbReference>
<dbReference type="SUPFAM" id="SSF52540">
    <property type="entry name" value="P-loop containing nucleoside triphosphate hydrolases"/>
    <property type="match status" value="1"/>
</dbReference>
<proteinExistence type="predicted"/>
<name>A0A0F9LAF8_9ZZZZ</name>